<proteinExistence type="inferred from homology"/>
<dbReference type="EC" id="6.3.2.3" evidence="4 15"/>
<dbReference type="AlphaFoldDB" id="A0AAJ7U2G8"/>
<evidence type="ECO:0000256" key="11">
    <source>
        <dbReference type="ARBA" id="ARBA00022842"/>
    </source>
</evidence>
<dbReference type="SUPFAM" id="SSF56059">
    <property type="entry name" value="Glutathione synthetase ATP-binding domain-like"/>
    <property type="match status" value="1"/>
</dbReference>
<dbReference type="GO" id="GO:0004363">
    <property type="term" value="F:glutathione synthase activity"/>
    <property type="evidence" value="ECO:0007669"/>
    <property type="project" value="UniProtKB-UniRule"/>
</dbReference>
<keyword evidence="11 15" id="KW-0460">Magnesium</keyword>
<dbReference type="InterPro" id="IPR014049">
    <property type="entry name" value="Glutathione_synthase_N_euk"/>
</dbReference>
<organism evidence="19 20">
    <name type="scientific">Petromyzon marinus</name>
    <name type="common">Sea lamprey</name>
    <dbReference type="NCBI Taxonomy" id="7757"/>
    <lineage>
        <taxon>Eukaryota</taxon>
        <taxon>Metazoa</taxon>
        <taxon>Chordata</taxon>
        <taxon>Craniata</taxon>
        <taxon>Vertebrata</taxon>
        <taxon>Cyclostomata</taxon>
        <taxon>Hyperoartia</taxon>
        <taxon>Petromyzontiformes</taxon>
        <taxon>Petromyzontidae</taxon>
        <taxon>Petromyzon</taxon>
    </lineage>
</organism>
<dbReference type="GO" id="GO:0043295">
    <property type="term" value="F:glutathione binding"/>
    <property type="evidence" value="ECO:0007669"/>
    <property type="project" value="UniProtKB-UniRule"/>
</dbReference>
<evidence type="ECO:0000256" key="4">
    <source>
        <dbReference type="ARBA" id="ARBA00012214"/>
    </source>
</evidence>
<dbReference type="GO" id="GO:0005524">
    <property type="term" value="F:ATP binding"/>
    <property type="evidence" value="ECO:0007669"/>
    <property type="project" value="UniProtKB-UniRule"/>
</dbReference>
<dbReference type="FunFam" id="3.30.1490.50:FF:000001">
    <property type="entry name" value="Glutathione synthetase"/>
    <property type="match status" value="1"/>
</dbReference>
<feature type="binding site" evidence="17">
    <location>
        <position position="164"/>
    </location>
    <ligand>
        <name>Mg(2+)</name>
        <dbReference type="ChEBI" id="CHEBI:18420"/>
    </ligand>
</feature>
<evidence type="ECO:0000256" key="9">
    <source>
        <dbReference type="ARBA" id="ARBA00022741"/>
    </source>
</evidence>
<feature type="binding site" evidence="16">
    <location>
        <position position="472"/>
    </location>
    <ligand>
        <name>ATP</name>
        <dbReference type="ChEBI" id="CHEBI:30616"/>
    </ligand>
</feature>
<evidence type="ECO:0000256" key="3">
    <source>
        <dbReference type="ARBA" id="ARBA00011738"/>
    </source>
</evidence>
<dbReference type="Gene3D" id="1.10.1080.10">
    <property type="entry name" value="Glutathione Synthetase, Chain A, domain 3"/>
    <property type="match status" value="1"/>
</dbReference>
<evidence type="ECO:0000256" key="15">
    <source>
        <dbReference type="PIRNR" id="PIRNR001558"/>
    </source>
</evidence>
<dbReference type="GO" id="GO:0000287">
    <property type="term" value="F:magnesium ion binding"/>
    <property type="evidence" value="ECO:0007669"/>
    <property type="project" value="UniProtKB-UniRule"/>
</dbReference>
<evidence type="ECO:0000256" key="14">
    <source>
        <dbReference type="ARBA" id="ARBA00059746"/>
    </source>
</evidence>
<evidence type="ECO:0000256" key="13">
    <source>
        <dbReference type="ARBA" id="ARBA00052123"/>
    </source>
</evidence>
<comment type="cofactor">
    <cofactor evidence="15 17">
        <name>Mg(2+)</name>
        <dbReference type="ChEBI" id="CHEBI:18420"/>
    </cofactor>
    <text evidence="15 17">Binds 1 Mg(2+) ion per subunit.</text>
</comment>
<comment type="subunit">
    <text evidence="3">Homodimer.</text>
</comment>
<evidence type="ECO:0000313" key="19">
    <source>
        <dbReference type="Proteomes" id="UP001318040"/>
    </source>
</evidence>
<protein>
    <recommendedName>
        <fullName evidence="5 15">Glutathione synthetase</fullName>
        <shortName evidence="15">GSH-S</shortName>
        <ecNumber evidence="4 15">6.3.2.3</ecNumber>
    </recommendedName>
</protein>
<feature type="binding site" evidence="16">
    <location>
        <position position="240"/>
    </location>
    <ligand>
        <name>substrate</name>
    </ligand>
</feature>
<feature type="binding site" evidence="16">
    <location>
        <position position="164"/>
    </location>
    <ligand>
        <name>ATP</name>
        <dbReference type="ChEBI" id="CHEBI:30616"/>
    </ligand>
</feature>
<dbReference type="FunFam" id="3.40.50.1760:FF:000001">
    <property type="entry name" value="Glutathione synthetase"/>
    <property type="match status" value="1"/>
</dbReference>
<dbReference type="RefSeq" id="XP_032827103.1">
    <property type="nucleotide sequence ID" value="XM_032971212.1"/>
</dbReference>
<name>A0AAJ7U2G8_PETMA</name>
<feature type="domain" description="Glutathione synthase substrate-binding" evidence="18">
    <location>
        <begin position="225"/>
        <end position="323"/>
    </location>
</feature>
<evidence type="ECO:0000256" key="5">
    <source>
        <dbReference type="ARBA" id="ARBA00020821"/>
    </source>
</evidence>
<feature type="binding site" evidence="16">
    <location>
        <position position="478"/>
    </location>
    <ligand>
        <name>ATP</name>
        <dbReference type="ChEBI" id="CHEBI:30616"/>
    </ligand>
</feature>
<dbReference type="GO" id="GO:0005829">
    <property type="term" value="C:cytosol"/>
    <property type="evidence" value="ECO:0007669"/>
    <property type="project" value="TreeGrafter"/>
</dbReference>
<dbReference type="InterPro" id="IPR005615">
    <property type="entry name" value="Glutathione_synthase"/>
</dbReference>
<feature type="binding site" evidence="17">
    <location>
        <position position="166"/>
    </location>
    <ligand>
        <name>Mg(2+)</name>
        <dbReference type="ChEBI" id="CHEBI:18420"/>
    </ligand>
</feature>
<dbReference type="Gene3D" id="3.30.1490.80">
    <property type="match status" value="1"/>
</dbReference>
<dbReference type="GeneID" id="116952138"/>
<dbReference type="PANTHER" id="PTHR11130:SF0">
    <property type="entry name" value="GLUTATHIONE SYNTHETASE"/>
    <property type="match status" value="1"/>
</dbReference>
<dbReference type="Proteomes" id="UP001318040">
    <property type="component" value="Chromosome 45"/>
</dbReference>
<evidence type="ECO:0000256" key="17">
    <source>
        <dbReference type="PIRSR" id="PIRSR001558-2"/>
    </source>
</evidence>
<dbReference type="Gene3D" id="3.30.1490.50">
    <property type="match status" value="1"/>
</dbReference>
<dbReference type="InterPro" id="IPR037013">
    <property type="entry name" value="GSH-S_sub-bd_sf"/>
</dbReference>
<feature type="binding site" evidence="16">
    <location>
        <position position="445"/>
    </location>
    <ligand>
        <name>ATP</name>
        <dbReference type="ChEBI" id="CHEBI:30616"/>
    </ligand>
</feature>
<feature type="binding site" evidence="16">
    <location>
        <position position="470"/>
    </location>
    <ligand>
        <name>substrate</name>
    </ligand>
</feature>
<dbReference type="InterPro" id="IPR004887">
    <property type="entry name" value="GSH_synth_subst-bd"/>
</dbReference>
<feature type="binding site" evidence="16">
    <location>
        <begin position="384"/>
        <end position="393"/>
    </location>
    <ligand>
        <name>ATP</name>
        <dbReference type="ChEBI" id="CHEBI:30616"/>
    </ligand>
</feature>
<dbReference type="SUPFAM" id="SSF52440">
    <property type="entry name" value="PreATP-grasp domain"/>
    <property type="match status" value="1"/>
</dbReference>
<keyword evidence="8 15" id="KW-0479">Metal-binding</keyword>
<dbReference type="PIRSF" id="PIRSF001558">
    <property type="entry name" value="GSHase"/>
    <property type="match status" value="1"/>
</dbReference>
<comment type="similarity">
    <text evidence="2 15">Belongs to the eukaryotic GSH synthase family.</text>
</comment>
<keyword evidence="6 15" id="KW-0436">Ligase</keyword>
<evidence type="ECO:0000256" key="16">
    <source>
        <dbReference type="PIRSR" id="PIRSR001558-1"/>
    </source>
</evidence>
<evidence type="ECO:0000259" key="18">
    <source>
        <dbReference type="Pfam" id="PF03199"/>
    </source>
</evidence>
<dbReference type="Pfam" id="PF03917">
    <property type="entry name" value="GSH_synth_ATP"/>
    <property type="match status" value="1"/>
</dbReference>
<keyword evidence="10 15" id="KW-0067">ATP-binding</keyword>
<dbReference type="NCBIfam" id="TIGR01986">
    <property type="entry name" value="glut_syn_euk"/>
    <property type="match status" value="1"/>
</dbReference>
<dbReference type="InterPro" id="IPR014042">
    <property type="entry name" value="Glutathione_synthase_a-hlx"/>
</dbReference>
<evidence type="ECO:0000256" key="10">
    <source>
        <dbReference type="ARBA" id="ARBA00022840"/>
    </source>
</evidence>
<evidence type="ECO:0000256" key="2">
    <source>
        <dbReference type="ARBA" id="ARBA00010385"/>
    </source>
</evidence>
<dbReference type="CTD" id="2937"/>
<evidence type="ECO:0000256" key="12">
    <source>
        <dbReference type="ARBA" id="ARBA00048871"/>
    </source>
</evidence>
<comment type="catalytic activity">
    <reaction evidence="12">
        <text>gamma-L-glutamyl-L-cysteine + glycine + ATP = glutathione + ADP + phosphate + H(+)</text>
        <dbReference type="Rhea" id="RHEA:13557"/>
        <dbReference type="ChEBI" id="CHEBI:15378"/>
        <dbReference type="ChEBI" id="CHEBI:30616"/>
        <dbReference type="ChEBI" id="CHEBI:43474"/>
        <dbReference type="ChEBI" id="CHEBI:57305"/>
        <dbReference type="ChEBI" id="CHEBI:57925"/>
        <dbReference type="ChEBI" id="CHEBI:58173"/>
        <dbReference type="ChEBI" id="CHEBI:456216"/>
        <dbReference type="EC" id="6.3.2.3"/>
    </reaction>
    <physiologicalReaction direction="left-to-right" evidence="12">
        <dbReference type="Rhea" id="RHEA:13558"/>
    </physiologicalReaction>
</comment>
<evidence type="ECO:0000256" key="6">
    <source>
        <dbReference type="ARBA" id="ARBA00022598"/>
    </source>
</evidence>
<comment type="function">
    <text evidence="14">Catalyzes the production of glutathione from gamma-glutamylcysteine and glycine in an ATP-dependent manner. Glutathione (gamma-glutamylcysteinylglycine, GSH) is the most abundant intracellular thiol in living aerobic cells and is required for numerous processes including the protection of cells against oxidative damage, amino acid transport, the detoxification of foreign compounds, the maintenance of protein sulfhydryl groups in a reduced state and acts as a cofactor for a number of enzymes. Participates in ophthalmate biosynthesis in hepatocytes.</text>
</comment>
<dbReference type="Gene3D" id="3.40.50.1760">
    <property type="entry name" value="Glutathione synthase, substrate-binding domain superfamily, eukaryotic"/>
    <property type="match status" value="1"/>
</dbReference>
<evidence type="ECO:0000256" key="8">
    <source>
        <dbReference type="ARBA" id="ARBA00022723"/>
    </source>
</evidence>
<evidence type="ECO:0000256" key="1">
    <source>
        <dbReference type="ARBA" id="ARBA00004965"/>
    </source>
</evidence>
<feature type="binding site" evidence="16">
    <location>
        <position position="326"/>
    </location>
    <ligand>
        <name>ATP</name>
        <dbReference type="ChEBI" id="CHEBI:30616"/>
    </ligand>
</feature>
<keyword evidence="7 15" id="KW-0317">Glutathione biosynthesis</keyword>
<dbReference type="Gene3D" id="3.30.470.20">
    <property type="entry name" value="ATP-grasp fold, B domain"/>
    <property type="match status" value="1"/>
</dbReference>
<comment type="pathway">
    <text evidence="1 15">Sulfur metabolism; glutathione biosynthesis; glutathione from L-cysteine and L-glutamate: step 2/2.</text>
</comment>
<accession>A0AAJ7U2G8</accession>
<gene>
    <name evidence="20" type="primary">GSS</name>
</gene>
<dbReference type="Pfam" id="PF03199">
    <property type="entry name" value="GSH_synthase"/>
    <property type="match status" value="1"/>
</dbReference>
<evidence type="ECO:0000256" key="7">
    <source>
        <dbReference type="ARBA" id="ARBA00022684"/>
    </source>
</evidence>
<sequence>MPVCWRSGGPLRAARAMEALCSVPVHVMRDIALLNCLAEAAKDFAFHRGIAMRTPENPNESERVLFVPFTLFPSVVPTVLFEQAMEVQRDFNLLIDRVSQDHAFLQETLKSTVDSDEFSANVFRIFQRLLDENITKPVVLGLNRSDYMFDLHADGASSSLKQIETNTFAASFGGLSCSTPDLHRHVLRLLGKPGEGVEVPSNSPAEELGRGIAVAWELYGEPKAAVMFLVETDCRNIFDQRCVEYALWKRGIKVLRKTFGDVTKQASLLPDRTLHVNGTEIAVVYYRSGYTPNNYSGPKDWEARELLDRSRAITCPDIATHLAGTKKVQQVLAQPGVVERFVTDPAAVARIRSTFAGLYSLDMNEEGDRTVALAMADPHRFVLKPEREGGGNNIFGDDITELLGRIGHSPERKAYILMDKVRPLAVRNVLVRSGFPLAPLDCVSELGMFGIYVRQGGAMVLNDCGGHLLRTKSLEHADGGVAAGVAVLDNPRLV</sequence>
<feature type="binding site" evidence="17">
    <location>
        <position position="388"/>
    </location>
    <ligand>
        <name>Mg(2+)</name>
        <dbReference type="ChEBI" id="CHEBI:18420"/>
    </ligand>
</feature>
<comment type="catalytic activity">
    <reaction evidence="13">
        <text>gamma-L-glutamyl-(2S)-2-aminobutanoate + glycine + ATP = ophthalmate + ADP + phosphate + H(+)</text>
        <dbReference type="Rhea" id="RHEA:72075"/>
        <dbReference type="ChEBI" id="CHEBI:15378"/>
        <dbReference type="ChEBI" id="CHEBI:30616"/>
        <dbReference type="ChEBI" id="CHEBI:43474"/>
        <dbReference type="ChEBI" id="CHEBI:57305"/>
        <dbReference type="ChEBI" id="CHEBI:189406"/>
        <dbReference type="ChEBI" id="CHEBI:189750"/>
        <dbReference type="ChEBI" id="CHEBI:456216"/>
    </reaction>
    <physiologicalReaction direction="left-to-right" evidence="13">
        <dbReference type="Rhea" id="RHEA:72076"/>
    </physiologicalReaction>
</comment>
<reference evidence="20" key="1">
    <citation type="submission" date="2025-08" db="UniProtKB">
        <authorList>
            <consortium name="RefSeq"/>
        </authorList>
    </citation>
    <scope>IDENTIFICATION</scope>
    <source>
        <tissue evidence="20">Sperm</tissue>
    </source>
</reference>
<evidence type="ECO:0000313" key="20">
    <source>
        <dbReference type="RefSeq" id="XP_032827103.1"/>
    </source>
</evidence>
<dbReference type="PANTHER" id="PTHR11130">
    <property type="entry name" value="GLUTATHIONE SYNTHETASE"/>
    <property type="match status" value="1"/>
</dbReference>
<keyword evidence="9 15" id="KW-0547">Nucleotide-binding</keyword>
<dbReference type="InterPro" id="IPR014709">
    <property type="entry name" value="Glutathione_synthase_C_euk"/>
</dbReference>
<feature type="binding site" evidence="16">
    <location>
        <position position="144"/>
    </location>
    <ligand>
        <name>ATP</name>
        <dbReference type="ChEBI" id="CHEBI:30616"/>
    </ligand>
</feature>
<dbReference type="InterPro" id="IPR016185">
    <property type="entry name" value="PreATP-grasp_dom_sf"/>
</dbReference>
<keyword evidence="19" id="KW-1185">Reference proteome</keyword>